<evidence type="ECO:0000256" key="11">
    <source>
        <dbReference type="ARBA" id="ARBA00022881"/>
    </source>
</evidence>
<organism evidence="18">
    <name type="scientific">Thermodesulfovibrio aggregans</name>
    <dbReference type="NCBI Taxonomy" id="86166"/>
    <lineage>
        <taxon>Bacteria</taxon>
        <taxon>Pseudomonadati</taxon>
        <taxon>Nitrospirota</taxon>
        <taxon>Thermodesulfovibrionia</taxon>
        <taxon>Thermodesulfovibrionales</taxon>
        <taxon>Thermodesulfovibrionaceae</taxon>
        <taxon>Thermodesulfovibrio</taxon>
    </lineage>
</organism>
<evidence type="ECO:0000256" key="6">
    <source>
        <dbReference type="ARBA" id="ARBA00022763"/>
    </source>
</evidence>
<dbReference type="CDD" id="cd03271">
    <property type="entry name" value="ABC_UvrA_II"/>
    <property type="match status" value="1"/>
</dbReference>
<dbReference type="PANTHER" id="PTHR43152">
    <property type="entry name" value="UVRABC SYSTEM PROTEIN A"/>
    <property type="match status" value="1"/>
</dbReference>
<dbReference type="EMBL" id="DTHO01000007">
    <property type="protein sequence ID" value="HGG98992.1"/>
    <property type="molecule type" value="Genomic_DNA"/>
</dbReference>
<keyword evidence="10" id="KW-0067">ATP-binding</keyword>
<evidence type="ECO:0000256" key="10">
    <source>
        <dbReference type="ARBA" id="ARBA00022840"/>
    </source>
</evidence>
<accession>A0A7C4AIL9</accession>
<keyword evidence="3" id="KW-0479">Metal-binding</keyword>
<dbReference type="InterPro" id="IPR003439">
    <property type="entry name" value="ABC_transporter-like_ATP-bd"/>
</dbReference>
<dbReference type="Gene3D" id="1.20.1580.10">
    <property type="entry name" value="ABC transporter ATPase like domain"/>
    <property type="match status" value="3"/>
</dbReference>
<evidence type="ECO:0000256" key="14">
    <source>
        <dbReference type="ARBA" id="ARBA00038000"/>
    </source>
</evidence>
<keyword evidence="5" id="KW-0547">Nucleotide-binding</keyword>
<sequence length="834" mass="92434">MQQSIVIKGARQHNLKNIDLILPRNKIVVITGPSGSGKSSLAMDTIFAEAQRRYLQSLPIEARNIFDQFQKPDIDFIDGLSPAISVDQKTISRSPRSTVGTITEVYDYLRLLYSKIGIPYCPRCGKELISQDINKMAELIMSLPHGTKIQVLAPVVVEKKGQHKAELERARAEGFIRARIDGEIVDLTQDISLKKHARHTIELVVDRIIIKEKYRNQIKRALELAMKYTKTAVINVVDERRDIIFSTVLACPSCGTSLPDIDPRLFSFNSKYGACQRCRGLGYENIEEDEESVDVLNLIPCKLCGGKRLRQEALAIKIGGKNIAELSCLSIEELKGFLSQLSFSSYETAVAERILKEIFIKLEFLNRIGVGYLTLNRPSFSLSGGEAQRIRLATQLGSHLSGVLYVLDEPSIGLHPKDCMKLIDSFKELSKRGNTLIVVEHDETTILNADLVVELGPGGGRQGGYIISASSYKELINDEKSITAKYLTGSSKIRIPDIRRKPKGFIKIVGAQAFNLKNIDVEIPLGVFVCVTGVAGSGKSTLIFEILYKALAKRLYNASALPGKHRAIEGIEQIDKVVCIDQSPIGRTSRSTPSTYTQVMTEIRELFSMLPEARVRGYTKSRFSFNLSGGRCESCQGDGVKKIKMHLLPDVYVLCDICKGKRYNEETLQIKYRGKSVSDVLQMTVSEALEFFSTIPKLKQKLQIMEDIGLGYITLGQSATTLSGGEAQRVKLSRELSKKPTGKTLYILDEPTTGLHMVDIERLLNILQRLVDTGNTVIVIEHDLDIIKCADYIIDLGPEGGINGGYLVASGTPEEVAMNVDSHTGKFLKEKLGL</sequence>
<dbReference type="Pfam" id="PF17760">
    <property type="entry name" value="UvrA_inter"/>
    <property type="match status" value="1"/>
</dbReference>
<dbReference type="InterPro" id="IPR003593">
    <property type="entry name" value="AAA+_ATPase"/>
</dbReference>
<comment type="caution">
    <text evidence="18">The sequence shown here is derived from an EMBL/GenBank/DDBJ whole genome shotgun (WGS) entry which is preliminary data.</text>
</comment>
<evidence type="ECO:0000256" key="2">
    <source>
        <dbReference type="ARBA" id="ARBA00022490"/>
    </source>
</evidence>
<evidence type="ECO:0000256" key="3">
    <source>
        <dbReference type="ARBA" id="ARBA00022723"/>
    </source>
</evidence>
<dbReference type="InterPro" id="IPR027417">
    <property type="entry name" value="P-loop_NTPase"/>
</dbReference>
<keyword evidence="4" id="KW-0677">Repeat</keyword>
<dbReference type="Gene3D" id="3.30.190.20">
    <property type="match status" value="1"/>
</dbReference>
<evidence type="ECO:0000256" key="4">
    <source>
        <dbReference type="ARBA" id="ARBA00022737"/>
    </source>
</evidence>
<keyword evidence="13" id="KW-0234">DNA repair</keyword>
<evidence type="ECO:0000256" key="1">
    <source>
        <dbReference type="ARBA" id="ARBA00004496"/>
    </source>
</evidence>
<evidence type="ECO:0000256" key="5">
    <source>
        <dbReference type="ARBA" id="ARBA00022741"/>
    </source>
</evidence>
<evidence type="ECO:0000256" key="9">
    <source>
        <dbReference type="ARBA" id="ARBA00022833"/>
    </source>
</evidence>
<dbReference type="InterPro" id="IPR004602">
    <property type="entry name" value="UvrA"/>
</dbReference>
<comment type="similarity">
    <text evidence="14">Belongs to the ABC transporter superfamily. UvrA family.</text>
</comment>
<evidence type="ECO:0000256" key="15">
    <source>
        <dbReference type="ARBA" id="ARBA00039316"/>
    </source>
</evidence>
<dbReference type="GO" id="GO:0006289">
    <property type="term" value="P:nucleotide-excision repair"/>
    <property type="evidence" value="ECO:0007669"/>
    <property type="project" value="InterPro"/>
</dbReference>
<keyword evidence="11" id="KW-0267">Excision nuclease</keyword>
<gene>
    <name evidence="18" type="primary">uvrA</name>
    <name evidence="18" type="ORF">ENV75_00830</name>
</gene>
<dbReference type="GO" id="GO:0005524">
    <property type="term" value="F:ATP binding"/>
    <property type="evidence" value="ECO:0007669"/>
    <property type="project" value="UniProtKB-KW"/>
</dbReference>
<dbReference type="GO" id="GO:0004518">
    <property type="term" value="F:nuclease activity"/>
    <property type="evidence" value="ECO:0007669"/>
    <property type="project" value="UniProtKB-KW"/>
</dbReference>
<keyword evidence="8" id="KW-0863">Zinc-finger</keyword>
<protein>
    <recommendedName>
        <fullName evidence="15">UvrABC system protein A</fullName>
    </recommendedName>
    <alternativeName>
        <fullName evidence="16">Excinuclease ABC subunit A</fullName>
    </alternativeName>
</protein>
<dbReference type="GO" id="GO:0009380">
    <property type="term" value="C:excinuclease repair complex"/>
    <property type="evidence" value="ECO:0007669"/>
    <property type="project" value="InterPro"/>
</dbReference>
<evidence type="ECO:0000256" key="13">
    <source>
        <dbReference type="ARBA" id="ARBA00023204"/>
    </source>
</evidence>
<dbReference type="GO" id="GO:0016887">
    <property type="term" value="F:ATP hydrolysis activity"/>
    <property type="evidence" value="ECO:0007669"/>
    <property type="project" value="InterPro"/>
</dbReference>
<dbReference type="GO" id="GO:0005737">
    <property type="term" value="C:cytoplasm"/>
    <property type="evidence" value="ECO:0007669"/>
    <property type="project" value="UniProtKB-SubCell"/>
</dbReference>
<dbReference type="Gene3D" id="3.40.50.300">
    <property type="entry name" value="P-loop containing nucleotide triphosphate hydrolases"/>
    <property type="match status" value="3"/>
</dbReference>
<name>A0A7C4AIL9_9BACT</name>
<evidence type="ECO:0000256" key="12">
    <source>
        <dbReference type="ARBA" id="ARBA00023125"/>
    </source>
</evidence>
<dbReference type="SUPFAM" id="SSF52540">
    <property type="entry name" value="P-loop containing nucleoside triphosphate hydrolases"/>
    <property type="match status" value="2"/>
</dbReference>
<keyword evidence="12" id="KW-0238">DNA-binding</keyword>
<proteinExistence type="inferred from homology"/>
<dbReference type="InterPro" id="IPR041102">
    <property type="entry name" value="UvrA_inter"/>
</dbReference>
<evidence type="ECO:0000256" key="8">
    <source>
        <dbReference type="ARBA" id="ARBA00022771"/>
    </source>
</evidence>
<keyword evidence="2" id="KW-0963">Cytoplasm</keyword>
<dbReference type="NCBIfam" id="TIGR00630">
    <property type="entry name" value="uvra"/>
    <property type="match status" value="1"/>
</dbReference>
<dbReference type="PANTHER" id="PTHR43152:SF3">
    <property type="entry name" value="UVRABC SYSTEM PROTEIN A"/>
    <property type="match status" value="1"/>
</dbReference>
<reference evidence="18" key="1">
    <citation type="journal article" date="2020" name="mSystems">
        <title>Genome- and Community-Level Interaction Insights into Carbon Utilization and Element Cycling Functions of Hydrothermarchaeota in Hydrothermal Sediment.</title>
        <authorList>
            <person name="Zhou Z."/>
            <person name="Liu Y."/>
            <person name="Xu W."/>
            <person name="Pan J."/>
            <person name="Luo Z.H."/>
            <person name="Li M."/>
        </authorList>
    </citation>
    <scope>NUCLEOTIDE SEQUENCE [LARGE SCALE GENOMIC DNA]</scope>
    <source>
        <strain evidence="18">SpSt-788</strain>
    </source>
</reference>
<dbReference type="Pfam" id="PF00005">
    <property type="entry name" value="ABC_tran"/>
    <property type="match status" value="1"/>
</dbReference>
<dbReference type="PROSITE" id="PS50893">
    <property type="entry name" value="ABC_TRANSPORTER_2"/>
    <property type="match status" value="1"/>
</dbReference>
<evidence type="ECO:0000256" key="16">
    <source>
        <dbReference type="ARBA" id="ARBA00042156"/>
    </source>
</evidence>
<dbReference type="GO" id="GO:0003677">
    <property type="term" value="F:DNA binding"/>
    <property type="evidence" value="ECO:0007669"/>
    <property type="project" value="UniProtKB-KW"/>
</dbReference>
<keyword evidence="7" id="KW-0228">DNA excision</keyword>
<dbReference type="GO" id="GO:0008270">
    <property type="term" value="F:zinc ion binding"/>
    <property type="evidence" value="ECO:0007669"/>
    <property type="project" value="UniProtKB-KW"/>
</dbReference>
<dbReference type="InterPro" id="IPR017871">
    <property type="entry name" value="ABC_transporter-like_CS"/>
</dbReference>
<keyword evidence="9" id="KW-0862">Zinc</keyword>
<feature type="domain" description="ABC transporter" evidence="17">
    <location>
        <begin position="493"/>
        <end position="829"/>
    </location>
</feature>
<dbReference type="AlphaFoldDB" id="A0A7C4AIL9"/>
<evidence type="ECO:0000256" key="7">
    <source>
        <dbReference type="ARBA" id="ARBA00022769"/>
    </source>
</evidence>
<keyword evidence="6" id="KW-0227">DNA damage</keyword>
<evidence type="ECO:0000259" key="17">
    <source>
        <dbReference type="PROSITE" id="PS50893"/>
    </source>
</evidence>
<comment type="subcellular location">
    <subcellularLocation>
        <location evidence="1">Cytoplasm</location>
    </subcellularLocation>
</comment>
<dbReference type="SMART" id="SM00382">
    <property type="entry name" value="AAA"/>
    <property type="match status" value="2"/>
</dbReference>
<evidence type="ECO:0000313" key="18">
    <source>
        <dbReference type="EMBL" id="HGG98992.1"/>
    </source>
</evidence>
<dbReference type="PROSITE" id="PS00211">
    <property type="entry name" value="ABC_TRANSPORTER_1"/>
    <property type="match status" value="2"/>
</dbReference>